<dbReference type="Proteomes" id="UP001059773">
    <property type="component" value="Chromosome"/>
</dbReference>
<organism evidence="1 2">
    <name type="scientific">Oceanobacillus jeddahense</name>
    <dbReference type="NCBI Taxonomy" id="1462527"/>
    <lineage>
        <taxon>Bacteria</taxon>
        <taxon>Bacillati</taxon>
        <taxon>Bacillota</taxon>
        <taxon>Bacilli</taxon>
        <taxon>Bacillales</taxon>
        <taxon>Bacillaceae</taxon>
        <taxon>Oceanobacillus</taxon>
    </lineage>
</organism>
<protein>
    <submittedName>
        <fullName evidence="1">RidA family protein</fullName>
    </submittedName>
</protein>
<sequence length="146" mass="15978">MSLSKSDDNPIPQGKYVPSSRFGDLIFTSGMTPRRKGTLIQRGKVSEKEPLESYKEAVEQAASNALSAANSMLDKQEKLEKIISLNVYIHAEENFQAHSSLADFASEYLYHKLGRHGIGSRAAIGVSSLPDNAPFEIQLIAACTIH</sequence>
<evidence type="ECO:0000313" key="1">
    <source>
        <dbReference type="EMBL" id="UUI04543.1"/>
    </source>
</evidence>
<dbReference type="PANTHER" id="PTHR43760:SF1">
    <property type="entry name" value="ENDORIBONUCLEASE L-PSP_CHORISMATE MUTASE-LIKE DOMAIN-CONTAINING PROTEIN"/>
    <property type="match status" value="1"/>
</dbReference>
<dbReference type="InterPro" id="IPR006175">
    <property type="entry name" value="YjgF/YER057c/UK114"/>
</dbReference>
<dbReference type="CDD" id="cd02199">
    <property type="entry name" value="YjgF_YER057c_UK114_like_1"/>
    <property type="match status" value="1"/>
</dbReference>
<dbReference type="EMBL" id="CP101914">
    <property type="protein sequence ID" value="UUI04543.1"/>
    <property type="molecule type" value="Genomic_DNA"/>
</dbReference>
<keyword evidence="2" id="KW-1185">Reference proteome</keyword>
<dbReference type="Pfam" id="PF01042">
    <property type="entry name" value="Ribonuc_L-PSP"/>
    <property type="match status" value="1"/>
</dbReference>
<evidence type="ECO:0000313" key="2">
    <source>
        <dbReference type="Proteomes" id="UP001059773"/>
    </source>
</evidence>
<dbReference type="Gene3D" id="3.30.1330.40">
    <property type="entry name" value="RutC-like"/>
    <property type="match status" value="1"/>
</dbReference>
<gene>
    <name evidence="1" type="ORF">NP439_07785</name>
</gene>
<proteinExistence type="predicted"/>
<reference evidence="1" key="1">
    <citation type="submission" date="2022-07" db="EMBL/GenBank/DDBJ databases">
        <title>FELIX.</title>
        <authorList>
            <person name="Wan K.H."/>
            <person name="Park S."/>
            <person name="Lawrence Q."/>
            <person name="Eichenberger J.P."/>
            <person name="Booth B.W."/>
            <person name="Piaggio A.J."/>
            <person name="Chandler J.C."/>
            <person name="Franklin A.B."/>
            <person name="Celniker S.E."/>
        </authorList>
    </citation>
    <scope>NUCLEOTIDE SEQUENCE</scope>
    <source>
        <strain evidence="1">QA-1986 374</strain>
    </source>
</reference>
<dbReference type="SUPFAM" id="SSF55298">
    <property type="entry name" value="YjgF-like"/>
    <property type="match status" value="1"/>
</dbReference>
<name>A0ABY5JVY7_9BACI</name>
<accession>A0ABY5JVY7</accession>
<dbReference type="InterPro" id="IPR013813">
    <property type="entry name" value="Endoribo_LPSP/chorism_mut-like"/>
</dbReference>
<dbReference type="InterPro" id="IPR035959">
    <property type="entry name" value="RutC-like_sf"/>
</dbReference>
<dbReference type="RefSeq" id="WP_256709451.1">
    <property type="nucleotide sequence ID" value="NZ_CP101914.1"/>
</dbReference>
<dbReference type="PANTHER" id="PTHR43760">
    <property type="entry name" value="ENDORIBONUCLEASE-RELATED"/>
    <property type="match status" value="1"/>
</dbReference>